<comment type="caution">
    <text evidence="7">The sequence shown here is derived from an EMBL/GenBank/DDBJ whole genome shotgun (WGS) entry which is preliminary data.</text>
</comment>
<feature type="transmembrane region" description="Helical" evidence="6">
    <location>
        <begin position="177"/>
        <end position="199"/>
    </location>
</feature>
<evidence type="ECO:0000256" key="3">
    <source>
        <dbReference type="ARBA" id="ARBA00022692"/>
    </source>
</evidence>
<dbReference type="GO" id="GO:0005886">
    <property type="term" value="C:plasma membrane"/>
    <property type="evidence" value="ECO:0007669"/>
    <property type="project" value="UniProtKB-SubCell"/>
</dbReference>
<keyword evidence="3 6" id="KW-0812">Transmembrane</keyword>
<feature type="transmembrane region" description="Helical" evidence="6">
    <location>
        <begin position="78"/>
        <end position="100"/>
    </location>
</feature>
<evidence type="ECO:0000256" key="6">
    <source>
        <dbReference type="SAM" id="Phobius"/>
    </source>
</evidence>
<feature type="transmembrane region" description="Helical" evidence="6">
    <location>
        <begin position="146"/>
        <end position="165"/>
    </location>
</feature>
<evidence type="ECO:0000256" key="4">
    <source>
        <dbReference type="ARBA" id="ARBA00022989"/>
    </source>
</evidence>
<accession>A0A537J2I8</accession>
<feature type="transmembrane region" description="Helical" evidence="6">
    <location>
        <begin position="120"/>
        <end position="140"/>
    </location>
</feature>
<comment type="subcellular location">
    <subcellularLocation>
        <location evidence="1">Cell membrane</location>
        <topology evidence="1">Multi-pass membrane protein</topology>
    </subcellularLocation>
</comment>
<sequence length="281" mass="28928">MRELVIAALQTGGASVVALALGMVATKVFALVLGPAGIGFISLVRQTFQAAQMLATLNGQAAIAQGIASREDTSQARYLATVFWILLAGGGAVALAFLLVPSQVASSVMGRQDQGSVQVIRWLSVAVLAGVASTYLSGVLNGYRAIGRLAFLQAVGAAVAAVLAYPVARLLRAGHPVALTLQLAVPPLVVGVLGLAFALRGGWLPKPFRHAGLNFDAGAARGFLGLAAAMVLTGVVATSIPLAVRAITVRRFGLHGVGLFDVAWNISMNYIVLAIASWSTY</sequence>
<feature type="non-terminal residue" evidence="7">
    <location>
        <position position="281"/>
    </location>
</feature>
<feature type="transmembrane region" description="Helical" evidence="6">
    <location>
        <begin position="256"/>
        <end position="278"/>
    </location>
</feature>
<evidence type="ECO:0000256" key="5">
    <source>
        <dbReference type="ARBA" id="ARBA00023136"/>
    </source>
</evidence>
<dbReference type="InterPro" id="IPR050833">
    <property type="entry name" value="Poly_Biosynth_Transport"/>
</dbReference>
<dbReference type="Proteomes" id="UP000320048">
    <property type="component" value="Unassembled WGS sequence"/>
</dbReference>
<name>A0A537J2I8_9BACT</name>
<organism evidence="7 8">
    <name type="scientific">Candidatus Segetimicrobium genomatis</name>
    <dbReference type="NCBI Taxonomy" id="2569760"/>
    <lineage>
        <taxon>Bacteria</taxon>
        <taxon>Bacillati</taxon>
        <taxon>Candidatus Sysuimicrobiota</taxon>
        <taxon>Candidatus Sysuimicrobiia</taxon>
        <taxon>Candidatus Sysuimicrobiales</taxon>
        <taxon>Candidatus Segetimicrobiaceae</taxon>
        <taxon>Candidatus Segetimicrobium</taxon>
    </lineage>
</organism>
<reference evidence="7 8" key="1">
    <citation type="journal article" date="2019" name="Nat. Microbiol.">
        <title>Mediterranean grassland soil C-N compound turnover is dependent on rainfall and depth, and is mediated by genomically divergent microorganisms.</title>
        <authorList>
            <person name="Diamond S."/>
            <person name="Andeer P.F."/>
            <person name="Li Z."/>
            <person name="Crits-Christoph A."/>
            <person name="Burstein D."/>
            <person name="Anantharaman K."/>
            <person name="Lane K.R."/>
            <person name="Thomas B.C."/>
            <person name="Pan C."/>
            <person name="Northen T.R."/>
            <person name="Banfield J.F."/>
        </authorList>
    </citation>
    <scope>NUCLEOTIDE SEQUENCE [LARGE SCALE GENOMIC DNA]</scope>
    <source>
        <strain evidence="7">NP_7</strain>
    </source>
</reference>
<evidence type="ECO:0000313" key="7">
    <source>
        <dbReference type="EMBL" id="TMI77771.1"/>
    </source>
</evidence>
<keyword evidence="5 6" id="KW-0472">Membrane</keyword>
<dbReference type="AlphaFoldDB" id="A0A537J2I8"/>
<gene>
    <name evidence="7" type="ORF">E6H04_13535</name>
</gene>
<dbReference type="PANTHER" id="PTHR30250:SF11">
    <property type="entry name" value="O-ANTIGEN TRANSPORTER-RELATED"/>
    <property type="match status" value="1"/>
</dbReference>
<proteinExistence type="predicted"/>
<dbReference type="PANTHER" id="PTHR30250">
    <property type="entry name" value="PST FAMILY PREDICTED COLANIC ACID TRANSPORTER"/>
    <property type="match status" value="1"/>
</dbReference>
<evidence type="ECO:0008006" key="9">
    <source>
        <dbReference type="Google" id="ProtNLM"/>
    </source>
</evidence>
<dbReference type="EMBL" id="VBAO01000429">
    <property type="protein sequence ID" value="TMI77771.1"/>
    <property type="molecule type" value="Genomic_DNA"/>
</dbReference>
<keyword evidence="4 6" id="KW-1133">Transmembrane helix</keyword>
<protein>
    <recommendedName>
        <fullName evidence="9">O-antigen translocase</fullName>
    </recommendedName>
</protein>
<keyword evidence="2" id="KW-1003">Cell membrane</keyword>
<evidence type="ECO:0000256" key="1">
    <source>
        <dbReference type="ARBA" id="ARBA00004651"/>
    </source>
</evidence>
<evidence type="ECO:0000313" key="8">
    <source>
        <dbReference type="Proteomes" id="UP000320048"/>
    </source>
</evidence>
<evidence type="ECO:0000256" key="2">
    <source>
        <dbReference type="ARBA" id="ARBA00022475"/>
    </source>
</evidence>
<feature type="transmembrane region" description="Helical" evidence="6">
    <location>
        <begin position="219"/>
        <end position="244"/>
    </location>
</feature>